<evidence type="ECO:0000256" key="1">
    <source>
        <dbReference type="ARBA" id="ARBA00009437"/>
    </source>
</evidence>
<dbReference type="InterPro" id="IPR000847">
    <property type="entry name" value="LysR_HTH_N"/>
</dbReference>
<sequence length="313" mass="35398">MNKINNLDIRLLRLFIIIVESGGFSSAQFKLNMHQSTISTKMGDLEIRLGMKLCQRGRGGFKLTAEGVKVYEISKKLFEQMEIFNQQIDEIKNITRGNIKIALTDNLATNPTCRIQSAIRHFCSHHPHVNIETIVSDSYNIEMLLLENKVDMGITSSEINKAGLEYSYLFNEHQSLYCLPSHPILLQRSIKIDDIASNPVVERGVSHNITPLSHRDDVVKTANTTNMEATAHLILSGHFIGYLPDHYAAIWSNRGEMVKIPVPEELEYYTDFYLTLNNKNTLSISAKNLVKEIFDAHGLHSENGLELDTEAVN</sequence>
<evidence type="ECO:0000256" key="2">
    <source>
        <dbReference type="ARBA" id="ARBA00023015"/>
    </source>
</evidence>
<evidence type="ECO:0000313" key="7">
    <source>
        <dbReference type="Proteomes" id="UP000240904"/>
    </source>
</evidence>
<dbReference type="Proteomes" id="UP000240904">
    <property type="component" value="Unassembled WGS sequence"/>
</dbReference>
<keyword evidence="7" id="KW-1185">Reference proteome</keyword>
<gene>
    <name evidence="6" type="ORF">C9I89_15650</name>
</gene>
<dbReference type="PROSITE" id="PS50931">
    <property type="entry name" value="HTH_LYSR"/>
    <property type="match status" value="1"/>
</dbReference>
<keyword evidence="3" id="KW-0238">DNA-binding</keyword>
<name>A0A2T3MW12_9GAMM</name>
<evidence type="ECO:0000259" key="5">
    <source>
        <dbReference type="PROSITE" id="PS50931"/>
    </source>
</evidence>
<keyword evidence="2" id="KW-0805">Transcription regulation</keyword>
<proteinExistence type="inferred from homology"/>
<dbReference type="SUPFAM" id="SSF53850">
    <property type="entry name" value="Periplasmic binding protein-like II"/>
    <property type="match status" value="1"/>
</dbReference>
<dbReference type="InterPro" id="IPR036390">
    <property type="entry name" value="WH_DNA-bd_sf"/>
</dbReference>
<evidence type="ECO:0000313" key="6">
    <source>
        <dbReference type="EMBL" id="PSW04089.1"/>
    </source>
</evidence>
<accession>A0A2T3MW12</accession>
<dbReference type="EMBL" id="PYMC01000011">
    <property type="protein sequence ID" value="PSW04089.1"/>
    <property type="molecule type" value="Genomic_DNA"/>
</dbReference>
<dbReference type="Gene3D" id="1.10.10.10">
    <property type="entry name" value="Winged helix-like DNA-binding domain superfamily/Winged helix DNA-binding domain"/>
    <property type="match status" value="1"/>
</dbReference>
<comment type="caution">
    <text evidence="6">The sequence shown here is derived from an EMBL/GenBank/DDBJ whole genome shotgun (WGS) entry which is preliminary data.</text>
</comment>
<dbReference type="PANTHER" id="PTHR30126:SF98">
    <property type="entry name" value="HTH-TYPE TRANSCRIPTIONAL ACTIVATOR BAUR"/>
    <property type="match status" value="1"/>
</dbReference>
<dbReference type="CDD" id="cd05466">
    <property type="entry name" value="PBP2_LTTR_substrate"/>
    <property type="match status" value="1"/>
</dbReference>
<dbReference type="Pfam" id="PF00126">
    <property type="entry name" value="HTH_1"/>
    <property type="match status" value="1"/>
</dbReference>
<dbReference type="Gene3D" id="3.40.190.290">
    <property type="match status" value="1"/>
</dbReference>
<protein>
    <submittedName>
        <fullName evidence="6">LysR family transcriptional regulator</fullName>
    </submittedName>
</protein>
<evidence type="ECO:0000256" key="3">
    <source>
        <dbReference type="ARBA" id="ARBA00023125"/>
    </source>
</evidence>
<dbReference type="GO" id="GO:0003700">
    <property type="term" value="F:DNA-binding transcription factor activity"/>
    <property type="evidence" value="ECO:0007669"/>
    <property type="project" value="InterPro"/>
</dbReference>
<dbReference type="AlphaFoldDB" id="A0A2T3MW12"/>
<reference evidence="6 7" key="1">
    <citation type="submission" date="2018-03" db="EMBL/GenBank/DDBJ databases">
        <title>Whole genome sequencing of Histamine producing bacteria.</title>
        <authorList>
            <person name="Butler K."/>
        </authorList>
    </citation>
    <scope>NUCLEOTIDE SEQUENCE [LARGE SCALE GENOMIC DNA]</scope>
    <source>
        <strain evidence="6 7">DSM 16190</strain>
    </source>
</reference>
<dbReference type="InterPro" id="IPR036388">
    <property type="entry name" value="WH-like_DNA-bd_sf"/>
</dbReference>
<keyword evidence="4" id="KW-0804">Transcription</keyword>
<evidence type="ECO:0000256" key="4">
    <source>
        <dbReference type="ARBA" id="ARBA00023163"/>
    </source>
</evidence>
<dbReference type="OrthoDB" id="8587655at2"/>
<comment type="similarity">
    <text evidence="1">Belongs to the LysR transcriptional regulatory family.</text>
</comment>
<dbReference type="RefSeq" id="WP_107284260.1">
    <property type="nucleotide sequence ID" value="NZ_PYMC01000011.1"/>
</dbReference>
<dbReference type="SUPFAM" id="SSF46785">
    <property type="entry name" value="Winged helix' DNA-binding domain"/>
    <property type="match status" value="1"/>
</dbReference>
<organism evidence="6 7">
    <name type="scientific">Photobacterium lipolyticum</name>
    <dbReference type="NCBI Taxonomy" id="266810"/>
    <lineage>
        <taxon>Bacteria</taxon>
        <taxon>Pseudomonadati</taxon>
        <taxon>Pseudomonadota</taxon>
        <taxon>Gammaproteobacteria</taxon>
        <taxon>Vibrionales</taxon>
        <taxon>Vibrionaceae</taxon>
        <taxon>Photobacterium</taxon>
    </lineage>
</organism>
<feature type="domain" description="HTH lysR-type" evidence="5">
    <location>
        <begin position="7"/>
        <end position="64"/>
    </location>
</feature>
<dbReference type="GO" id="GO:0000976">
    <property type="term" value="F:transcription cis-regulatory region binding"/>
    <property type="evidence" value="ECO:0007669"/>
    <property type="project" value="TreeGrafter"/>
</dbReference>
<dbReference type="Pfam" id="PF03466">
    <property type="entry name" value="LysR_substrate"/>
    <property type="match status" value="1"/>
</dbReference>
<dbReference type="InterPro" id="IPR005119">
    <property type="entry name" value="LysR_subst-bd"/>
</dbReference>
<dbReference type="PANTHER" id="PTHR30126">
    <property type="entry name" value="HTH-TYPE TRANSCRIPTIONAL REGULATOR"/>
    <property type="match status" value="1"/>
</dbReference>